<comment type="similarity">
    <text evidence="2">Belongs to the Toll-like receptor family.</text>
</comment>
<evidence type="ECO:0000256" key="12">
    <source>
        <dbReference type="ARBA" id="ARBA00023198"/>
    </source>
</evidence>
<evidence type="ECO:0000256" key="3">
    <source>
        <dbReference type="ARBA" id="ARBA00022588"/>
    </source>
</evidence>
<dbReference type="InterPro" id="IPR001611">
    <property type="entry name" value="Leu-rich_rpt"/>
</dbReference>
<dbReference type="SMART" id="SM00365">
    <property type="entry name" value="LRR_SD22"/>
    <property type="match status" value="5"/>
</dbReference>
<feature type="region of interest" description="Disordered" evidence="13">
    <location>
        <begin position="1235"/>
        <end position="1257"/>
    </location>
</feature>
<dbReference type="InterPro" id="IPR000157">
    <property type="entry name" value="TIR_dom"/>
</dbReference>
<dbReference type="SMART" id="SM00082">
    <property type="entry name" value="LRRCT"/>
    <property type="match status" value="1"/>
</dbReference>
<keyword evidence="12" id="KW-0395">Inflammatory response</keyword>
<evidence type="ECO:0000259" key="14">
    <source>
        <dbReference type="PROSITE" id="PS52052"/>
    </source>
</evidence>
<accession>C3YBW8</accession>
<dbReference type="Gene3D" id="6.10.250.2000">
    <property type="match status" value="1"/>
</dbReference>
<feature type="compositionally biased region" description="Polar residues" evidence="13">
    <location>
        <begin position="37"/>
        <end position="53"/>
    </location>
</feature>
<evidence type="ECO:0000256" key="13">
    <source>
        <dbReference type="SAM" id="MobiDB-lite"/>
    </source>
</evidence>
<dbReference type="InterPro" id="IPR016024">
    <property type="entry name" value="ARM-type_fold"/>
</dbReference>
<feature type="region of interest" description="Disordered" evidence="13">
    <location>
        <begin position="1"/>
        <end position="57"/>
    </location>
</feature>
<gene>
    <name evidence="15" type="ORF">BRAFLDRAFT_130981</name>
</gene>
<dbReference type="Gene3D" id="3.80.10.10">
    <property type="entry name" value="Ribonuclease Inhibitor"/>
    <property type="match status" value="3"/>
</dbReference>
<dbReference type="PROSITE" id="PS52052">
    <property type="entry name" value="PEHE"/>
    <property type="match status" value="1"/>
</dbReference>
<keyword evidence="9" id="KW-1133">Transmembrane helix</keyword>
<dbReference type="Gene3D" id="3.40.50.10140">
    <property type="entry name" value="Toll/interleukin-1 receptor homology (TIR) domain"/>
    <property type="match status" value="1"/>
</dbReference>
<dbReference type="SMART" id="SM00185">
    <property type="entry name" value="ARM"/>
    <property type="match status" value="2"/>
</dbReference>
<keyword evidence="10" id="KW-0472">Membrane</keyword>
<dbReference type="InterPro" id="IPR032675">
    <property type="entry name" value="LRR_dom_sf"/>
</dbReference>
<dbReference type="SMART" id="SM00369">
    <property type="entry name" value="LRR_TYP"/>
    <property type="match status" value="6"/>
</dbReference>
<evidence type="ECO:0000256" key="4">
    <source>
        <dbReference type="ARBA" id="ARBA00022614"/>
    </source>
</evidence>
<keyword evidence="3" id="KW-0399">Innate immunity</keyword>
<dbReference type="InterPro" id="IPR000372">
    <property type="entry name" value="LRRNT"/>
</dbReference>
<evidence type="ECO:0000256" key="2">
    <source>
        <dbReference type="ARBA" id="ARBA00009634"/>
    </source>
</evidence>
<evidence type="ECO:0000256" key="8">
    <source>
        <dbReference type="ARBA" id="ARBA00022859"/>
    </source>
</evidence>
<dbReference type="InterPro" id="IPR035897">
    <property type="entry name" value="Toll_tir_struct_dom_sf"/>
</dbReference>
<feature type="region of interest" description="Disordered" evidence="13">
    <location>
        <begin position="1163"/>
        <end position="1217"/>
    </location>
</feature>
<evidence type="ECO:0000256" key="7">
    <source>
        <dbReference type="ARBA" id="ARBA00022737"/>
    </source>
</evidence>
<evidence type="ECO:0000256" key="1">
    <source>
        <dbReference type="ARBA" id="ARBA00004479"/>
    </source>
</evidence>
<dbReference type="InterPro" id="IPR029332">
    <property type="entry name" value="PEHE_dom"/>
</dbReference>
<evidence type="ECO:0000256" key="6">
    <source>
        <dbReference type="ARBA" id="ARBA00022729"/>
    </source>
</evidence>
<dbReference type="Pfam" id="PF00560">
    <property type="entry name" value="LRR_1"/>
    <property type="match status" value="1"/>
</dbReference>
<evidence type="ECO:0000256" key="10">
    <source>
        <dbReference type="ARBA" id="ARBA00023136"/>
    </source>
</evidence>
<name>C3YBW8_BRAFL</name>
<dbReference type="GO" id="GO:0016020">
    <property type="term" value="C:membrane"/>
    <property type="evidence" value="ECO:0007669"/>
    <property type="project" value="UniProtKB-SubCell"/>
</dbReference>
<dbReference type="InterPro" id="IPR000483">
    <property type="entry name" value="Cys-rich_flank_reg_C"/>
</dbReference>
<dbReference type="InterPro" id="IPR000225">
    <property type="entry name" value="Armadillo"/>
</dbReference>
<dbReference type="SMART" id="SM01300">
    <property type="entry name" value="PEHE"/>
    <property type="match status" value="1"/>
</dbReference>
<dbReference type="SUPFAM" id="SSF48371">
    <property type="entry name" value="ARM repeat"/>
    <property type="match status" value="1"/>
</dbReference>
<keyword evidence="11" id="KW-0675">Receptor</keyword>
<organism>
    <name type="scientific">Branchiostoma floridae</name>
    <name type="common">Florida lancelet</name>
    <name type="synonym">Amphioxus</name>
    <dbReference type="NCBI Taxonomy" id="7739"/>
    <lineage>
        <taxon>Eukaryota</taxon>
        <taxon>Metazoa</taxon>
        <taxon>Chordata</taxon>
        <taxon>Cephalochordata</taxon>
        <taxon>Leptocardii</taxon>
        <taxon>Amphioxiformes</taxon>
        <taxon>Branchiostomatidae</taxon>
        <taxon>Branchiostoma</taxon>
    </lineage>
</organism>
<keyword evidence="4" id="KW-0433">Leucine-rich repeat</keyword>
<dbReference type="GO" id="GO:0007165">
    <property type="term" value="P:signal transduction"/>
    <property type="evidence" value="ECO:0007669"/>
    <property type="project" value="InterPro"/>
</dbReference>
<keyword evidence="5" id="KW-0812">Transmembrane</keyword>
<evidence type="ECO:0000313" key="15">
    <source>
        <dbReference type="EMBL" id="EEN62230.1"/>
    </source>
</evidence>
<dbReference type="EMBL" id="GG666498">
    <property type="protein sequence ID" value="EEN62230.1"/>
    <property type="molecule type" value="Genomic_DNA"/>
</dbReference>
<keyword evidence="6" id="KW-0732">Signal</keyword>
<feature type="compositionally biased region" description="Basic and acidic residues" evidence="13">
    <location>
        <begin position="400"/>
        <end position="415"/>
    </location>
</feature>
<dbReference type="Gene3D" id="1.25.10.10">
    <property type="entry name" value="Leucine-rich Repeat Variant"/>
    <property type="match status" value="1"/>
</dbReference>
<dbReference type="InParanoid" id="C3YBW8"/>
<dbReference type="Pfam" id="PF13676">
    <property type="entry name" value="TIR_2"/>
    <property type="match status" value="1"/>
</dbReference>
<dbReference type="Pfam" id="PF13855">
    <property type="entry name" value="LRR_8"/>
    <property type="match status" value="1"/>
</dbReference>
<dbReference type="GO" id="GO:1902562">
    <property type="term" value="C:H4 histone acetyltransferase complex"/>
    <property type="evidence" value="ECO:0007669"/>
    <property type="project" value="UniProtKB-ARBA"/>
</dbReference>
<protein>
    <recommendedName>
        <fullName evidence="14">PEHE domain-containing protein</fullName>
    </recommendedName>
</protein>
<feature type="compositionally biased region" description="Low complexity" evidence="13">
    <location>
        <begin position="1169"/>
        <end position="1192"/>
    </location>
</feature>
<dbReference type="Gene3D" id="1.20.5.170">
    <property type="match status" value="1"/>
</dbReference>
<dbReference type="PANTHER" id="PTHR46270:SF2">
    <property type="entry name" value="TIR DOMAIN-CONTAINING PROTEIN"/>
    <property type="match status" value="1"/>
</dbReference>
<dbReference type="GO" id="GO:0045087">
    <property type="term" value="P:innate immune response"/>
    <property type="evidence" value="ECO:0007669"/>
    <property type="project" value="UniProtKB-KW"/>
</dbReference>
<dbReference type="InterPro" id="IPR011989">
    <property type="entry name" value="ARM-like"/>
</dbReference>
<feature type="compositionally biased region" description="Basic and acidic residues" evidence="13">
    <location>
        <begin position="1086"/>
        <end position="1105"/>
    </location>
</feature>
<keyword evidence="7" id="KW-0677">Repeat</keyword>
<keyword evidence="8" id="KW-0391">Immunity</keyword>
<dbReference type="InterPro" id="IPR003591">
    <property type="entry name" value="Leu-rich_rpt_typical-subtyp"/>
</dbReference>
<evidence type="ECO:0000256" key="9">
    <source>
        <dbReference type="ARBA" id="ARBA00022989"/>
    </source>
</evidence>
<comment type="subcellular location">
    <subcellularLocation>
        <location evidence="1">Membrane</location>
        <topology evidence="1">Single-pass type I membrane protein</topology>
    </subcellularLocation>
</comment>
<dbReference type="SUPFAM" id="SSF52058">
    <property type="entry name" value="L domain-like"/>
    <property type="match status" value="1"/>
</dbReference>
<dbReference type="SMART" id="SM00013">
    <property type="entry name" value="LRRNT"/>
    <property type="match status" value="1"/>
</dbReference>
<dbReference type="PANTHER" id="PTHR46270">
    <property type="entry name" value="ARMADILLO-TYPE FOLD-RELATED"/>
    <property type="match status" value="1"/>
</dbReference>
<dbReference type="SUPFAM" id="SSF52200">
    <property type="entry name" value="Toll/Interleukin receptor TIR domain"/>
    <property type="match status" value="1"/>
</dbReference>
<dbReference type="eggNOG" id="ENOG502QWGM">
    <property type="taxonomic scope" value="Eukaryota"/>
</dbReference>
<reference evidence="15" key="1">
    <citation type="journal article" date="2008" name="Nature">
        <title>The amphioxus genome and the evolution of the chordate karyotype.</title>
        <authorList>
            <consortium name="US DOE Joint Genome Institute (JGI-PGF)"/>
            <person name="Putnam N.H."/>
            <person name="Butts T."/>
            <person name="Ferrier D.E.K."/>
            <person name="Furlong R.F."/>
            <person name="Hellsten U."/>
            <person name="Kawashima T."/>
            <person name="Robinson-Rechavi M."/>
            <person name="Shoguchi E."/>
            <person name="Terry A."/>
            <person name="Yu J.-K."/>
            <person name="Benito-Gutierrez E.L."/>
            <person name="Dubchak I."/>
            <person name="Garcia-Fernandez J."/>
            <person name="Gibson-Brown J.J."/>
            <person name="Grigoriev I.V."/>
            <person name="Horton A.C."/>
            <person name="de Jong P.J."/>
            <person name="Jurka J."/>
            <person name="Kapitonov V.V."/>
            <person name="Kohara Y."/>
            <person name="Kuroki Y."/>
            <person name="Lindquist E."/>
            <person name="Lucas S."/>
            <person name="Osoegawa K."/>
            <person name="Pennacchio L.A."/>
            <person name="Salamov A.A."/>
            <person name="Satou Y."/>
            <person name="Sauka-Spengler T."/>
            <person name="Schmutz J."/>
            <person name="Shin-I T."/>
            <person name="Toyoda A."/>
            <person name="Bronner-Fraser M."/>
            <person name="Fujiyama A."/>
            <person name="Holland L.Z."/>
            <person name="Holland P.W.H."/>
            <person name="Satoh N."/>
            <person name="Rokhsar D.S."/>
        </authorList>
    </citation>
    <scope>NUCLEOTIDE SEQUENCE [LARGE SCALE GENOMIC DNA]</scope>
    <source>
        <strain evidence="15">S238N-H82</strain>
        <tissue evidence="15">Testes</tissue>
    </source>
</reference>
<sequence>MGSAPTKPVGAHDERPAVVSAAQASVKWRGKAGVASGGQSKMAASTTTKQQVAETDDEKQARLLDQHPEMKPILRIMDRGVAQVKEKKGDEDSIGDVYERVDKDIDDPYWNFKGKIQRQIQGEHLTKIGAAGIFTDYLKFLKSTGNMFDDETVWECYYAIRNCCWSFSDASFNFAKRLGKAGLFPMLIEDLKQYKKTFQTNQAHNWLVRCSLGILHNCAKVMENRAILRPLGLIDQLLPWINTSDEELKTVTVMTLAYIVGEEDNDLIMADDSVISFIMTVFEEAVDSELMRSQGFSAMEMAMGISQLAQNDDNKVMIVKKGALPLLVQLMETGDEEEQEQGANAVWQLAFHDDNKDKIRAEPRLMYQLKRLKDSKNQETAKAANGALWVLDKQAREEKAKELSEKSEESSREDLQEGSGPHIMISYQWDHQKTLVKEKAKELSEKSEESSIEDLQEGSGPHIMISYQWDHQKTLVKVKDRLQSYGYRVWMDLEQMGGSTLQAMAEAVENSVVVLICMSQKYKESPNCRTEAEYTFQLRKQIVPLMMEGKYKPDGWLGAILGAKLYFDFSAQHKFEDSIGKLIKELGQRGRSAQLVQKVQAVEVGAGGAGALPIMPPAKPRVLDWKQAEVDNWIAENQLEKNFLRELTGPQLHFLQSLRGEIGFYAPSNHSKSTMMTFLVILLVAMVTASSACPSVCRCTGTRADCSRALLTAIPSDLPHNTTELILRENTITNINNNTALLTLKNLSSLDLQDNLISGVVSHSFPGHLQKLNLAKNSFQCSEQHSLNLESLHNLKELDLSYNNIEVCIPDNLPTSLQVLRLDKIAYRDNLTLGPRQFENLTALTLLSLEQNDIVKFPSEAFEKLSTLTDLSLARNKLRLLDDLVLPSSVKLQLLDLSFNDINQIDTDSFSGIEKSSLKSLSLSGNKIKTIAPSAFSQMPQLKNLTMDQNPWHCGCDLLPFREWLENVTVRELLGITKGHALNCESPDDLKGRMPRRDAASPGFTAFARDRKVMATENMKSEVCGPAKIKLESKALAKGRNLAAKVATLSATLNGDLSNANHEDTNDQANCLRDSEESKPTNGTKGDAKEPKPVGHGAKDTENSEDLKKQVKQLKELLLLHLDLIQEQQEQLQQKEKQLAKEREDKEALQCRLERMERRMSLVKREAAPSVSSMSPSSSCSSPLMMSSDMMPGTSRDSQPLRRGIKRSHQDSSSFGRRLAAKKIKRAIHFSHRSQIKESHEVRGRTADGRHSAQEDGIMRTSSEYYSSLHQAPPSPVLTVKTPQKVSKDDLHLPPWRVNNLTTSSLDEKDFVEDITDDAYNRRHQKLELDEKKRKRWDIQRIREKRQYEKLLMRNMMKKCNSDTTWVQPTIGSFYPEPEEVEHVEVGDTVPVVAFGHPLPCITKSEFSLPWNVGSYSSARGRRSRGRGRGRRKFY</sequence>
<feature type="domain" description="PEHE" evidence="14">
    <location>
        <begin position="1290"/>
        <end position="1411"/>
    </location>
</feature>
<feature type="region of interest" description="Disordered" evidence="13">
    <location>
        <begin position="1055"/>
        <end position="1105"/>
    </location>
</feature>
<evidence type="ECO:0000256" key="5">
    <source>
        <dbReference type="ARBA" id="ARBA00022692"/>
    </source>
</evidence>
<evidence type="ECO:0000256" key="11">
    <source>
        <dbReference type="ARBA" id="ARBA00023170"/>
    </source>
</evidence>
<feature type="region of interest" description="Disordered" evidence="13">
    <location>
        <begin position="400"/>
        <end position="422"/>
    </location>
</feature>
<dbReference type="Pfam" id="PF15275">
    <property type="entry name" value="PEHE"/>
    <property type="match status" value="1"/>
</dbReference>
<proteinExistence type="inferred from homology"/>
<dbReference type="PROSITE" id="PS51450">
    <property type="entry name" value="LRR"/>
    <property type="match status" value="3"/>
</dbReference>